<organism evidence="1 2">
    <name type="scientific">Aureimonas flava</name>
    <dbReference type="NCBI Taxonomy" id="2320271"/>
    <lineage>
        <taxon>Bacteria</taxon>
        <taxon>Pseudomonadati</taxon>
        <taxon>Pseudomonadota</taxon>
        <taxon>Alphaproteobacteria</taxon>
        <taxon>Hyphomicrobiales</taxon>
        <taxon>Aurantimonadaceae</taxon>
        <taxon>Aureimonas</taxon>
    </lineage>
</organism>
<reference evidence="2" key="1">
    <citation type="submission" date="2018-09" db="EMBL/GenBank/DDBJ databases">
        <authorList>
            <person name="Tuo L."/>
        </authorList>
    </citation>
    <scope>NUCLEOTIDE SEQUENCE [LARGE SCALE GENOMIC DNA]</scope>
    <source>
        <strain evidence="2">M2BS4Y-1</strain>
    </source>
</reference>
<dbReference type="EMBL" id="QYRN01000006">
    <property type="protein sequence ID" value="RIY00195.1"/>
    <property type="molecule type" value="Genomic_DNA"/>
</dbReference>
<sequence length="239" mass="25469">MSALHELLARAEQNEAARAAELANLAASRALLKSAEDEARSDYRKAHGVVIRIRGAIEAVERLPEAAEILGNDPAPATADSVLDGLGLRAGQEGEPPLVEVAPVAPFTPALDYRVEHPVEPPRREPNVRPIAATSAIKAIISRPVPVARAVPESSRPARPNAKKVRALADEILAMFQKVRQGRCASLDTETIYRDTGKSANAVSVAPTDLAERGLIRRVKAAERGHITILMMGAAEAAE</sequence>
<gene>
    <name evidence="1" type="ORF">D3218_12980</name>
</gene>
<evidence type="ECO:0000313" key="1">
    <source>
        <dbReference type="EMBL" id="RIY00195.1"/>
    </source>
</evidence>
<dbReference type="AlphaFoldDB" id="A0A3A1WS91"/>
<dbReference type="RefSeq" id="WP_119540505.1">
    <property type="nucleotide sequence ID" value="NZ_QYRN01000006.1"/>
</dbReference>
<comment type="caution">
    <text evidence="1">The sequence shown here is derived from an EMBL/GenBank/DDBJ whole genome shotgun (WGS) entry which is preliminary data.</text>
</comment>
<accession>A0A3A1WS91</accession>
<protein>
    <submittedName>
        <fullName evidence="1">Uncharacterized protein</fullName>
    </submittedName>
</protein>
<dbReference type="Proteomes" id="UP000265750">
    <property type="component" value="Unassembled WGS sequence"/>
</dbReference>
<evidence type="ECO:0000313" key="2">
    <source>
        <dbReference type="Proteomes" id="UP000265750"/>
    </source>
</evidence>
<name>A0A3A1WS91_9HYPH</name>
<keyword evidence="2" id="KW-1185">Reference proteome</keyword>
<proteinExistence type="predicted"/>